<accession>A6UQM1</accession>
<sequence>MKNTKYNIESYELKELEDISNDLKRPYRGNNFIKYLAYAFDAVILASLVL</sequence>
<organism evidence="1 2">
    <name type="scientific">Methanococcus vannielii (strain ATCC 35089 / DSM 1224 / JCM 13029 / OCM 148 / SB)</name>
    <dbReference type="NCBI Taxonomy" id="406327"/>
    <lineage>
        <taxon>Archaea</taxon>
        <taxon>Methanobacteriati</taxon>
        <taxon>Methanobacteriota</taxon>
        <taxon>Methanomada group</taxon>
        <taxon>Methanococci</taxon>
        <taxon>Methanococcales</taxon>
        <taxon>Methanococcaceae</taxon>
        <taxon>Methanococcus</taxon>
    </lineage>
</organism>
<dbReference type="EMBL" id="CP000742">
    <property type="protein sequence ID" value="ABR54793.1"/>
    <property type="molecule type" value="Genomic_DNA"/>
</dbReference>
<dbReference type="eggNOG" id="arCOG06680">
    <property type="taxonomic scope" value="Archaea"/>
</dbReference>
<keyword evidence="2" id="KW-1185">Reference proteome</keyword>
<evidence type="ECO:0000313" key="2">
    <source>
        <dbReference type="Proteomes" id="UP000001107"/>
    </source>
</evidence>
<dbReference type="KEGG" id="mvn:Mevan_0888"/>
<dbReference type="STRING" id="406327.Mevan_0888"/>
<dbReference type="OrthoDB" id="60112at2157"/>
<name>A6UQM1_METVS</name>
<proteinExistence type="predicted"/>
<dbReference type="RefSeq" id="WP_011972694.1">
    <property type="nucleotide sequence ID" value="NC_009634.1"/>
</dbReference>
<dbReference type="Proteomes" id="UP000001107">
    <property type="component" value="Chromosome"/>
</dbReference>
<evidence type="ECO:0000313" key="1">
    <source>
        <dbReference type="EMBL" id="ABR54793.1"/>
    </source>
</evidence>
<dbReference type="AlphaFoldDB" id="A6UQM1"/>
<protein>
    <submittedName>
        <fullName evidence="1">Uncharacterized protein</fullName>
    </submittedName>
</protein>
<reference evidence="1" key="1">
    <citation type="submission" date="2007-06" db="EMBL/GenBank/DDBJ databases">
        <title>Complete sequence of Methanococcus vannielii SB.</title>
        <authorList>
            <consortium name="US DOE Joint Genome Institute"/>
            <person name="Copeland A."/>
            <person name="Lucas S."/>
            <person name="Lapidus A."/>
            <person name="Barry K."/>
            <person name="Glavina del Rio T."/>
            <person name="Dalin E."/>
            <person name="Tice H."/>
            <person name="Pitluck S."/>
            <person name="Chain P."/>
            <person name="Malfatti S."/>
            <person name="Shin M."/>
            <person name="Vergez L."/>
            <person name="Schmutz J."/>
            <person name="Larimer F."/>
            <person name="Land M."/>
            <person name="Hauser L."/>
            <person name="Kyrpides N."/>
            <person name="Anderson I."/>
            <person name="Sieprawska-Lupa M."/>
            <person name="Whitman W.B."/>
            <person name="Richardson P."/>
        </authorList>
    </citation>
    <scope>NUCLEOTIDE SEQUENCE [LARGE SCALE GENOMIC DNA]</scope>
    <source>
        <strain evidence="1">SB</strain>
    </source>
</reference>
<dbReference type="HOGENOM" id="CLU_211860_0_0_2"/>
<dbReference type="GeneID" id="60552781"/>
<gene>
    <name evidence="1" type="ordered locus">Mevan_0888</name>
</gene>